<proteinExistence type="predicted"/>
<accession>A0ABR3BJH9</accession>
<protein>
    <submittedName>
        <fullName evidence="1">Uncharacterized protein</fullName>
    </submittedName>
</protein>
<reference evidence="1" key="2">
    <citation type="submission" date="2024-01" db="EMBL/GenBank/DDBJ databases">
        <title>Comparative genomics of Cryptococcus and Kwoniella reveals pathogenesis evolution and contrasting modes of karyotype evolution via chromosome fusion or intercentromeric recombination.</title>
        <authorList>
            <person name="Coelho M.A."/>
            <person name="David-Palma M."/>
            <person name="Shea T."/>
            <person name="Bowers K."/>
            <person name="Mcginley-Smith S."/>
            <person name="Mohammad A.W."/>
            <person name="Gnirke A."/>
            <person name="Yurkov A.M."/>
            <person name="Nowrousian M."/>
            <person name="Sun S."/>
            <person name="Cuomo C.A."/>
            <person name="Heitman J."/>
        </authorList>
    </citation>
    <scope>NUCLEOTIDE SEQUENCE</scope>
    <source>
        <strain evidence="1">IND107</strain>
    </source>
</reference>
<reference evidence="1" key="1">
    <citation type="submission" date="2015-01" db="EMBL/GenBank/DDBJ databases">
        <authorList>
            <consortium name="The Broad Institute Genomics Platform"/>
            <person name="Cuomo C."/>
            <person name="Litvintseva A."/>
            <person name="Chen Y."/>
            <person name="Heitman J."/>
            <person name="Sun S."/>
            <person name="Springer D."/>
            <person name="Dromer F."/>
            <person name="Young S."/>
            <person name="Zeng Q."/>
            <person name="Gargeya S."/>
            <person name="Abouelleil A."/>
            <person name="Alvarado L."/>
            <person name="Chapman S.B."/>
            <person name="Gainer-Dewar J."/>
            <person name="Goldberg J."/>
            <person name="Griggs A."/>
            <person name="Gujja S."/>
            <person name="Hansen M."/>
            <person name="Howarth C."/>
            <person name="Imamovic A."/>
            <person name="Larimer J."/>
            <person name="Murphy C."/>
            <person name="Naylor J."/>
            <person name="Pearson M."/>
            <person name="Priest M."/>
            <person name="Roberts A."/>
            <person name="Saif S."/>
            <person name="Shea T."/>
            <person name="Sykes S."/>
            <person name="Wortman J."/>
            <person name="Nusbaum C."/>
            <person name="Birren B."/>
        </authorList>
    </citation>
    <scope>NUCLEOTIDE SEQUENCE</scope>
    <source>
        <strain evidence="1">IND107</strain>
    </source>
</reference>
<name>A0ABR3BJH9_9TREE</name>
<keyword evidence="2" id="KW-1185">Reference proteome</keyword>
<gene>
    <name evidence="1" type="ORF">I308_106123</name>
</gene>
<dbReference type="Proteomes" id="UP000054399">
    <property type="component" value="Unassembled WGS sequence"/>
</dbReference>
<organism evidence="1 2">
    <name type="scientific">Cryptococcus tetragattii IND107</name>
    <dbReference type="NCBI Taxonomy" id="1296105"/>
    <lineage>
        <taxon>Eukaryota</taxon>
        <taxon>Fungi</taxon>
        <taxon>Dikarya</taxon>
        <taxon>Basidiomycota</taxon>
        <taxon>Agaricomycotina</taxon>
        <taxon>Tremellomycetes</taxon>
        <taxon>Tremellales</taxon>
        <taxon>Cryptococcaceae</taxon>
        <taxon>Cryptococcus</taxon>
        <taxon>Cryptococcus gattii species complex</taxon>
    </lineage>
</organism>
<dbReference type="RefSeq" id="XP_066611331.1">
    <property type="nucleotide sequence ID" value="XM_066760570.1"/>
</dbReference>
<dbReference type="EMBL" id="ATAM02000012">
    <property type="protein sequence ID" value="KAL0241949.1"/>
    <property type="molecule type" value="Genomic_DNA"/>
</dbReference>
<comment type="caution">
    <text evidence="1">The sequence shown here is derived from an EMBL/GenBank/DDBJ whole genome shotgun (WGS) entry which is preliminary data.</text>
</comment>
<evidence type="ECO:0000313" key="1">
    <source>
        <dbReference type="EMBL" id="KAL0241949.1"/>
    </source>
</evidence>
<evidence type="ECO:0000313" key="2">
    <source>
        <dbReference type="Proteomes" id="UP000054399"/>
    </source>
</evidence>
<dbReference type="GeneID" id="91992978"/>
<sequence>MDALGPFSFKDTNTTSIGFEYLELDMGVDTDDVSVRENSENGISYKLRVSAISVFPLAGNGTKALAEHCFSELLQREASLNHMRGHRTLPQGST</sequence>